<dbReference type="AlphaFoldDB" id="S1R2T7"/>
<dbReference type="HOGENOM" id="CLU_2989522_0_0_9"/>
<dbReference type="Proteomes" id="UP000017415">
    <property type="component" value="Unassembled WGS sequence"/>
</dbReference>
<dbReference type="InterPro" id="IPR007563">
    <property type="entry name" value="DUF554"/>
</dbReference>
<dbReference type="PATRIC" id="fig|1121864.4.peg.2333"/>
<sequence>MIGLGTIVNVFAIIFGGIFGLFFGKRLKASMQETLTKTAGLAVLMLGLGGQWKKCYK</sequence>
<protein>
    <recommendedName>
        <fullName evidence="4">DUF554 domain-containing protein</fullName>
    </recommendedName>
</protein>
<gene>
    <name evidence="2" type="ORF">OMO_00839</name>
</gene>
<comment type="caution">
    <text evidence="2">The sequence shown here is derived from an EMBL/GenBank/DDBJ whole genome shotgun (WGS) entry which is preliminary data.</text>
</comment>
<dbReference type="Pfam" id="PF04474">
    <property type="entry name" value="DUF554"/>
    <property type="match status" value="1"/>
</dbReference>
<evidence type="ECO:0000313" key="3">
    <source>
        <dbReference type="Proteomes" id="UP000017415"/>
    </source>
</evidence>
<dbReference type="EMBL" id="AHYS01000004">
    <property type="protein sequence ID" value="ESK61870.1"/>
    <property type="molecule type" value="Genomic_DNA"/>
</dbReference>
<evidence type="ECO:0008006" key="4">
    <source>
        <dbReference type="Google" id="ProtNLM"/>
    </source>
</evidence>
<proteinExistence type="predicted"/>
<keyword evidence="1" id="KW-1133">Transmembrane helix</keyword>
<keyword evidence="3" id="KW-1185">Reference proteome</keyword>
<evidence type="ECO:0000313" key="2">
    <source>
        <dbReference type="EMBL" id="ESK61870.1"/>
    </source>
</evidence>
<accession>S1R2T7</accession>
<keyword evidence="1" id="KW-0812">Transmembrane</keyword>
<reference evidence="2 3" key="1">
    <citation type="submission" date="2013-10" db="EMBL/GenBank/DDBJ databases">
        <title>The Genome Sequence of Enterococcus cecorum DSM 20682 (= ATCC 43198) (Illumina assembly).</title>
        <authorList>
            <consortium name="The Broad Institute Genomics Platform"/>
            <consortium name="The Broad Institute Genome Sequencing Center for Infectious Disease"/>
            <person name="Earl A."/>
            <person name="Russ C."/>
            <person name="Gilmore M."/>
            <person name="Surin D."/>
            <person name="Walker B."/>
            <person name="Young S."/>
            <person name="Zeng Q."/>
            <person name="Gargeya S."/>
            <person name="Fitzgerald M."/>
            <person name="Haas B."/>
            <person name="Abouelleil A."/>
            <person name="Allen A.W."/>
            <person name="Alvarado L."/>
            <person name="Arachchi H.M."/>
            <person name="Berlin A.M."/>
            <person name="Chapman S.B."/>
            <person name="Gainer-Dewar J."/>
            <person name="Goldberg J."/>
            <person name="Griggs A."/>
            <person name="Gujja S."/>
            <person name="Hansen M."/>
            <person name="Howarth C."/>
            <person name="Imamovic A."/>
            <person name="Ireland A."/>
            <person name="Larimer J."/>
            <person name="McCowan C."/>
            <person name="Murphy C."/>
            <person name="Pearson M."/>
            <person name="Poon T.W."/>
            <person name="Priest M."/>
            <person name="Roberts A."/>
            <person name="Saif S."/>
            <person name="Shea T."/>
            <person name="Sisk P."/>
            <person name="Sykes S."/>
            <person name="Wortman J."/>
            <person name="Nusbaum C."/>
            <person name="Birren B."/>
        </authorList>
    </citation>
    <scope>NUCLEOTIDE SEQUENCE [LARGE SCALE GENOMIC DNA]</scope>
    <source>
        <strain evidence="2 3">ATCC 43198</strain>
    </source>
</reference>
<keyword evidence="1" id="KW-0472">Membrane</keyword>
<evidence type="ECO:0000256" key="1">
    <source>
        <dbReference type="SAM" id="Phobius"/>
    </source>
</evidence>
<feature type="transmembrane region" description="Helical" evidence="1">
    <location>
        <begin position="6"/>
        <end position="23"/>
    </location>
</feature>
<organism evidence="2 3">
    <name type="scientific">Enterococcus cecorum DSM 20682 = ATCC 43198</name>
    <dbReference type="NCBI Taxonomy" id="1121864"/>
    <lineage>
        <taxon>Bacteria</taxon>
        <taxon>Bacillati</taxon>
        <taxon>Bacillota</taxon>
        <taxon>Bacilli</taxon>
        <taxon>Lactobacillales</taxon>
        <taxon>Enterococcaceae</taxon>
        <taxon>Enterococcus</taxon>
    </lineage>
</organism>
<name>S1R2T7_9ENTE</name>